<proteinExistence type="predicted"/>
<gene>
    <name evidence="10" type="ORF">L596_024272</name>
</gene>
<dbReference type="InterPro" id="IPR037131">
    <property type="entry name" value="Homeo_prospero_dom_sf"/>
</dbReference>
<dbReference type="SUPFAM" id="SSF46689">
    <property type="entry name" value="Homeodomain-like"/>
    <property type="match status" value="1"/>
</dbReference>
<keyword evidence="5" id="KW-0371">Homeobox</keyword>
<dbReference type="FunFam" id="1.10.10.500:FF:000002">
    <property type="entry name" value="Prospero homeobox 3"/>
    <property type="match status" value="1"/>
</dbReference>
<keyword evidence="3" id="KW-0805">Transcription regulation</keyword>
<evidence type="ECO:0000256" key="3">
    <source>
        <dbReference type="ARBA" id="ARBA00023015"/>
    </source>
</evidence>
<dbReference type="EMBL" id="AZBU02000008">
    <property type="protein sequence ID" value="TKR68271.1"/>
    <property type="molecule type" value="Genomic_DNA"/>
</dbReference>
<evidence type="ECO:0000256" key="4">
    <source>
        <dbReference type="ARBA" id="ARBA00023125"/>
    </source>
</evidence>
<organism evidence="10 11">
    <name type="scientific">Steinernema carpocapsae</name>
    <name type="common">Entomopathogenic nematode</name>
    <dbReference type="NCBI Taxonomy" id="34508"/>
    <lineage>
        <taxon>Eukaryota</taxon>
        <taxon>Metazoa</taxon>
        <taxon>Ecdysozoa</taxon>
        <taxon>Nematoda</taxon>
        <taxon>Chromadorea</taxon>
        <taxon>Rhabditida</taxon>
        <taxon>Tylenchina</taxon>
        <taxon>Panagrolaimomorpha</taxon>
        <taxon>Strongyloidoidea</taxon>
        <taxon>Steinernematidae</taxon>
        <taxon>Steinernema</taxon>
    </lineage>
</organism>
<evidence type="ECO:0000256" key="1">
    <source>
        <dbReference type="ARBA" id="ARBA00004123"/>
    </source>
</evidence>
<dbReference type="PANTHER" id="PTHR12198:SF0">
    <property type="entry name" value="HOMEOBOX PROTEIN PROSPERO"/>
    <property type="match status" value="1"/>
</dbReference>
<keyword evidence="7" id="KW-0539">Nucleus</keyword>
<dbReference type="GO" id="GO:0000978">
    <property type="term" value="F:RNA polymerase II cis-regulatory region sequence-specific DNA binding"/>
    <property type="evidence" value="ECO:0007669"/>
    <property type="project" value="TreeGrafter"/>
</dbReference>
<dbReference type="GO" id="GO:0048468">
    <property type="term" value="P:cell development"/>
    <property type="evidence" value="ECO:0007669"/>
    <property type="project" value="UniProtKB-ARBA"/>
</dbReference>
<reference evidence="10 11" key="1">
    <citation type="journal article" date="2015" name="Genome Biol.">
        <title>Comparative genomics of Steinernema reveals deeply conserved gene regulatory networks.</title>
        <authorList>
            <person name="Dillman A.R."/>
            <person name="Macchietto M."/>
            <person name="Porter C.F."/>
            <person name="Rogers A."/>
            <person name="Williams B."/>
            <person name="Antoshechkin I."/>
            <person name="Lee M.M."/>
            <person name="Goodwin Z."/>
            <person name="Lu X."/>
            <person name="Lewis E.E."/>
            <person name="Goodrich-Blair H."/>
            <person name="Stock S.P."/>
            <person name="Adams B.J."/>
            <person name="Sternberg P.W."/>
            <person name="Mortazavi A."/>
        </authorList>
    </citation>
    <scope>NUCLEOTIDE SEQUENCE [LARGE SCALE GENOMIC DNA]</scope>
    <source>
        <strain evidence="10 11">ALL</strain>
    </source>
</reference>
<reference evidence="10 11" key="2">
    <citation type="journal article" date="2019" name="G3 (Bethesda)">
        <title>Hybrid Assembly of the Genome of the Entomopathogenic Nematode Steinernema carpocapsae Identifies the X-Chromosome.</title>
        <authorList>
            <person name="Serra L."/>
            <person name="Macchietto M."/>
            <person name="Macias-Munoz A."/>
            <person name="McGill C.J."/>
            <person name="Rodriguez I.M."/>
            <person name="Rodriguez B."/>
            <person name="Murad R."/>
            <person name="Mortazavi A."/>
        </authorList>
    </citation>
    <scope>NUCLEOTIDE SEQUENCE [LARGE SCALE GENOMIC DNA]</scope>
    <source>
        <strain evidence="10 11">ALL</strain>
    </source>
</reference>
<keyword evidence="4" id="KW-0238">DNA-binding</keyword>
<keyword evidence="6" id="KW-0804">Transcription</keyword>
<dbReference type="GO" id="GO:0010001">
    <property type="term" value="P:glial cell differentiation"/>
    <property type="evidence" value="ECO:0007669"/>
    <property type="project" value="UniProtKB-ARBA"/>
</dbReference>
<evidence type="ECO:0000259" key="9">
    <source>
        <dbReference type="PROSITE" id="PS51818"/>
    </source>
</evidence>
<name>A0A4U5MGA0_STECR</name>
<comment type="caution">
    <text evidence="10">The sequence shown here is derived from an EMBL/GenBank/DDBJ whole genome shotgun (WGS) entry which is preliminary data.</text>
</comment>
<keyword evidence="2" id="KW-0217">Developmental protein</keyword>
<dbReference type="Pfam" id="PF05044">
    <property type="entry name" value="HPD"/>
    <property type="match status" value="1"/>
</dbReference>
<feature type="region of interest" description="Disordered" evidence="8">
    <location>
        <begin position="240"/>
        <end position="270"/>
    </location>
</feature>
<sequence>MANPELAQEKGRVLSQLQQAHQQQIQKDINRYAQTVKQDIVTHVSGYIDKIFADLANHEVAANATRIAAAVAAVASATASQPPQMGSPAANQMPELTAQLRLPFMMHPAMYGNPYGAQAPITSSAFGNGGPPNPLMQNPLVATTASGIFPPSNSGAAFNPFNSASSLAAISASLRKNEMNRMSFSPYTIPKKKRSKVTDSVRIKSGSVRDTGSSLPASARSSPQLSAYFPPTMVGQSLYGASGFGEDDNDESPMNSDDNSDCGPYDGTAQSSTLTPMHLRKAKLMFFYARYPSSSLLKSYFPDIRFHKNNTAQLVKWFSNFREFYYIQVDKFARQALAEGIREREEIIVTIESEIYKLLNQHYNRNNHIQPPESLAGVIQETLREFFVAIQNGRDAEPSWKKPIYKVINRLDEPIPEYFKNPNFLESLES</sequence>
<dbReference type="Gene3D" id="1.10.10.500">
    <property type="entry name" value="Homeo-prospero domain"/>
    <property type="match status" value="1"/>
</dbReference>
<feature type="compositionally biased region" description="Polar residues" evidence="8">
    <location>
        <begin position="208"/>
        <end position="223"/>
    </location>
</feature>
<feature type="region of interest" description="Disordered" evidence="8">
    <location>
        <begin position="185"/>
        <end position="223"/>
    </location>
</feature>
<evidence type="ECO:0000256" key="6">
    <source>
        <dbReference type="ARBA" id="ARBA00023163"/>
    </source>
</evidence>
<dbReference type="GO" id="GO:0000981">
    <property type="term" value="F:DNA-binding transcription factor activity, RNA polymerase II-specific"/>
    <property type="evidence" value="ECO:0007669"/>
    <property type="project" value="TreeGrafter"/>
</dbReference>
<dbReference type="AlphaFoldDB" id="A0A4U5MGA0"/>
<accession>A0A4U5MGA0</accession>
<evidence type="ECO:0000313" key="10">
    <source>
        <dbReference type="EMBL" id="TKR68271.1"/>
    </source>
</evidence>
<dbReference type="OrthoDB" id="10038576at2759"/>
<evidence type="ECO:0000256" key="2">
    <source>
        <dbReference type="ARBA" id="ARBA00022473"/>
    </source>
</evidence>
<evidence type="ECO:0000313" key="11">
    <source>
        <dbReference type="Proteomes" id="UP000298663"/>
    </source>
</evidence>
<dbReference type="PANTHER" id="PTHR12198">
    <property type="entry name" value="HOMEOBOX PROTEIN PROSPERO/PROX-1/CEH-26"/>
    <property type="match status" value="1"/>
</dbReference>
<dbReference type="STRING" id="34508.A0A4U5MGA0"/>
<dbReference type="InterPro" id="IPR009057">
    <property type="entry name" value="Homeodomain-like_sf"/>
</dbReference>
<evidence type="ECO:0000256" key="7">
    <source>
        <dbReference type="ARBA" id="ARBA00023242"/>
    </source>
</evidence>
<protein>
    <recommendedName>
        <fullName evidence="9">Prospero domain-containing protein</fullName>
    </recommendedName>
</protein>
<dbReference type="PROSITE" id="PS51818">
    <property type="entry name" value="HOMEO_PROSPERO"/>
    <property type="match status" value="1"/>
</dbReference>
<dbReference type="GO" id="GO:0005634">
    <property type="term" value="C:nucleus"/>
    <property type="evidence" value="ECO:0007669"/>
    <property type="project" value="UniProtKB-SubCell"/>
</dbReference>
<dbReference type="InterPro" id="IPR039350">
    <property type="entry name" value="Prospero_homeodomain"/>
</dbReference>
<comment type="subcellular location">
    <subcellularLocation>
        <location evidence="1">Nucleus</location>
    </subcellularLocation>
</comment>
<feature type="domain" description="Prospero" evidence="9">
    <location>
        <begin position="271"/>
        <end position="429"/>
    </location>
</feature>
<evidence type="ECO:0000256" key="8">
    <source>
        <dbReference type="SAM" id="MobiDB-lite"/>
    </source>
</evidence>
<dbReference type="Proteomes" id="UP000298663">
    <property type="component" value="Unassembled WGS sequence"/>
</dbReference>
<keyword evidence="11" id="KW-1185">Reference proteome</keyword>
<evidence type="ECO:0000256" key="5">
    <source>
        <dbReference type="ARBA" id="ARBA00023155"/>
    </source>
</evidence>
<dbReference type="InterPro" id="IPR023082">
    <property type="entry name" value="Homeo_prospero_dom"/>
</dbReference>